<name>A0A1M6BDF4_PSEXY</name>
<keyword evidence="4" id="KW-1185">Reference proteome</keyword>
<dbReference type="SMART" id="SM00014">
    <property type="entry name" value="acidPPc"/>
    <property type="match status" value="1"/>
</dbReference>
<gene>
    <name evidence="3" type="ORF">SAMN02745725_00419</name>
</gene>
<evidence type="ECO:0000313" key="4">
    <source>
        <dbReference type="Proteomes" id="UP000184185"/>
    </source>
</evidence>
<dbReference type="Pfam" id="PF01569">
    <property type="entry name" value="PAP2"/>
    <property type="match status" value="1"/>
</dbReference>
<dbReference type="EMBL" id="FQYQ01000002">
    <property type="protein sequence ID" value="SHI46588.1"/>
    <property type="molecule type" value="Genomic_DNA"/>
</dbReference>
<protein>
    <submittedName>
        <fullName evidence="3">PAP2 superfamily protein</fullName>
    </submittedName>
</protein>
<feature type="transmembrane region" description="Helical" evidence="1">
    <location>
        <begin position="143"/>
        <end position="165"/>
    </location>
</feature>
<reference evidence="3 4" key="1">
    <citation type="submission" date="2016-11" db="EMBL/GenBank/DDBJ databases">
        <authorList>
            <person name="Jaros S."/>
            <person name="Januszkiewicz K."/>
            <person name="Wedrychowicz H."/>
        </authorList>
    </citation>
    <scope>NUCLEOTIDE SEQUENCE [LARGE SCALE GENOMIC DNA]</scope>
    <source>
        <strain evidence="3 4">DSM 14809</strain>
    </source>
</reference>
<feature type="transmembrane region" description="Helical" evidence="1">
    <location>
        <begin position="193"/>
        <end position="212"/>
    </location>
</feature>
<dbReference type="RefSeq" id="WP_072912043.1">
    <property type="nucleotide sequence ID" value="NZ_FQYQ01000002.1"/>
</dbReference>
<dbReference type="InterPro" id="IPR036938">
    <property type="entry name" value="PAP2/HPO_sf"/>
</dbReference>
<dbReference type="SUPFAM" id="SSF48317">
    <property type="entry name" value="Acid phosphatase/Vanadium-dependent haloperoxidase"/>
    <property type="match status" value="1"/>
</dbReference>
<dbReference type="InterPro" id="IPR000326">
    <property type="entry name" value="PAP2/HPO"/>
</dbReference>
<keyword evidence="1" id="KW-1133">Transmembrane helix</keyword>
<keyword evidence="1" id="KW-0472">Membrane</keyword>
<organism evidence="3 4">
    <name type="scientific">Pseudobutyrivibrio xylanivorans DSM 14809</name>
    <dbReference type="NCBI Taxonomy" id="1123012"/>
    <lineage>
        <taxon>Bacteria</taxon>
        <taxon>Bacillati</taxon>
        <taxon>Bacillota</taxon>
        <taxon>Clostridia</taxon>
        <taxon>Lachnospirales</taxon>
        <taxon>Lachnospiraceae</taxon>
        <taxon>Pseudobutyrivibrio</taxon>
    </lineage>
</organism>
<feature type="domain" description="Phosphatidic acid phosphatase type 2/haloperoxidase" evidence="2">
    <location>
        <begin position="143"/>
        <end position="269"/>
    </location>
</feature>
<feature type="transmembrane region" description="Helical" evidence="1">
    <location>
        <begin position="52"/>
        <end position="74"/>
    </location>
</feature>
<dbReference type="Proteomes" id="UP000184185">
    <property type="component" value="Unassembled WGS sequence"/>
</dbReference>
<evidence type="ECO:0000313" key="3">
    <source>
        <dbReference type="EMBL" id="SHI46588.1"/>
    </source>
</evidence>
<dbReference type="Gene3D" id="1.20.144.10">
    <property type="entry name" value="Phosphatidic acid phosphatase type 2/haloperoxidase"/>
    <property type="match status" value="1"/>
</dbReference>
<sequence>MVEKKTSIKKVVWNSALWIIVFVVGMLIFTFYDLPIAKAVYRFDSSYAKFFEIVGLLTTPMAGIFFAISNFLTLRVAKKRVLSIILGWLSLIVFVGFNLLSVGMLNSRWLGVIFILDLLFIRFSMWANRCICSYAQVVELRKVMMVGLVATLVAVLGQTIIKYGFNRPRFITLTDPDSQFTYWFVHHPIAHDSSFPSGHAAQAALSFILVYFKKFIPRLRINKWDIALWLLAIFITGSTMISRMLLGVHYATDVWAGCFLTLFTISFTNWYVEKTYKV</sequence>
<feature type="transmembrane region" description="Helical" evidence="1">
    <location>
        <begin position="224"/>
        <end position="242"/>
    </location>
</feature>
<dbReference type="OrthoDB" id="1653251at2"/>
<feature type="transmembrane region" description="Helical" evidence="1">
    <location>
        <begin position="109"/>
        <end position="131"/>
    </location>
</feature>
<evidence type="ECO:0000256" key="1">
    <source>
        <dbReference type="SAM" id="Phobius"/>
    </source>
</evidence>
<evidence type="ECO:0000259" key="2">
    <source>
        <dbReference type="SMART" id="SM00014"/>
    </source>
</evidence>
<accession>A0A1M6BDF4</accession>
<keyword evidence="1" id="KW-0812">Transmembrane</keyword>
<proteinExistence type="predicted"/>
<dbReference type="AlphaFoldDB" id="A0A1M6BDF4"/>
<feature type="transmembrane region" description="Helical" evidence="1">
    <location>
        <begin position="12"/>
        <end position="32"/>
    </location>
</feature>
<dbReference type="STRING" id="185007.SAMN02910350_00811"/>
<feature type="transmembrane region" description="Helical" evidence="1">
    <location>
        <begin position="254"/>
        <end position="272"/>
    </location>
</feature>
<feature type="transmembrane region" description="Helical" evidence="1">
    <location>
        <begin position="81"/>
        <end position="103"/>
    </location>
</feature>